<accession>A0A1I8PUY8</accession>
<keyword evidence="1" id="KW-0732">Signal</keyword>
<dbReference type="VEuPathDB" id="VectorBase:SCAU011359"/>
<feature type="chain" id="PRO_5009327247" evidence="1">
    <location>
        <begin position="25"/>
        <end position="212"/>
    </location>
</feature>
<dbReference type="EnsemblMetazoa" id="SCAU011359-RA">
    <property type="protein sequence ID" value="SCAU011359-PA"/>
    <property type="gene ID" value="SCAU011359"/>
</dbReference>
<evidence type="ECO:0000256" key="1">
    <source>
        <dbReference type="SAM" id="SignalP"/>
    </source>
</evidence>
<dbReference type="AlphaFoldDB" id="A0A1I8PUY8"/>
<name>A0A1I8PUY8_STOCA</name>
<organism evidence="2 3">
    <name type="scientific">Stomoxys calcitrans</name>
    <name type="common">Stable fly</name>
    <name type="synonym">Conops calcitrans</name>
    <dbReference type="NCBI Taxonomy" id="35570"/>
    <lineage>
        <taxon>Eukaryota</taxon>
        <taxon>Metazoa</taxon>
        <taxon>Ecdysozoa</taxon>
        <taxon>Arthropoda</taxon>
        <taxon>Hexapoda</taxon>
        <taxon>Insecta</taxon>
        <taxon>Pterygota</taxon>
        <taxon>Neoptera</taxon>
        <taxon>Endopterygota</taxon>
        <taxon>Diptera</taxon>
        <taxon>Brachycera</taxon>
        <taxon>Muscomorpha</taxon>
        <taxon>Muscoidea</taxon>
        <taxon>Muscidae</taxon>
        <taxon>Stomoxys</taxon>
    </lineage>
</organism>
<gene>
    <name evidence="2" type="primary">106089580</name>
</gene>
<sequence>MFKQTSSILAYFLILQLSYKVTNGNVIFRFGFDFGANSKETSLQTSLQIGDKARFSTNNQQETFTTNAPFLDDIWTRQANLNATANDKLQLTQLAVTQLKNELIDVVDRSEYLTAKIQLMTGYISKVDVTMESTAVNRFKILQHFVELVDELRQPPEENVGGEKSLDYIVMKMGIQKHKLVELQTEILVDVLQAIEAWQEYVKTKMIDVTTV</sequence>
<feature type="signal peptide" evidence="1">
    <location>
        <begin position="1"/>
        <end position="24"/>
    </location>
</feature>
<dbReference type="Proteomes" id="UP000095300">
    <property type="component" value="Unassembled WGS sequence"/>
</dbReference>
<reference evidence="2" key="1">
    <citation type="submission" date="2020-05" db="UniProtKB">
        <authorList>
            <consortium name="EnsemblMetazoa"/>
        </authorList>
    </citation>
    <scope>IDENTIFICATION</scope>
    <source>
        <strain evidence="2">USDA</strain>
    </source>
</reference>
<evidence type="ECO:0000313" key="2">
    <source>
        <dbReference type="EnsemblMetazoa" id="SCAU011359-PA"/>
    </source>
</evidence>
<dbReference type="OrthoDB" id="8038273at2759"/>
<dbReference type="KEGG" id="scac:106089580"/>
<evidence type="ECO:0000313" key="3">
    <source>
        <dbReference type="Proteomes" id="UP000095300"/>
    </source>
</evidence>
<protein>
    <submittedName>
        <fullName evidence="2">Uncharacterized protein</fullName>
    </submittedName>
</protein>
<proteinExistence type="predicted"/>
<keyword evidence="3" id="KW-1185">Reference proteome</keyword>